<dbReference type="KEGG" id="cdiv:CPM_0255"/>
<feature type="transmembrane region" description="Helical" evidence="1">
    <location>
        <begin position="70"/>
        <end position="90"/>
    </location>
</feature>
<evidence type="ECO:0000313" key="4">
    <source>
        <dbReference type="Proteomes" id="UP000187822"/>
    </source>
</evidence>
<dbReference type="GO" id="GO:0022857">
    <property type="term" value="F:transmembrane transporter activity"/>
    <property type="evidence" value="ECO:0007669"/>
    <property type="project" value="InterPro"/>
</dbReference>
<sequence length="422" mass="46533">MPSNKSIIGIRSFLSSVGATAASTFVGIYAVLIGASASEMGWLQSSANAISNGGQILWGKISDRTGSRRIFLIIGSVILASLWAMMPYASDPVNLIVIYSLISLFGSMITVNWFSLIADLSDSSVRGKFLTFINNISSAGTIISLIVMVFLFGGDLQSNIMLPFFLSSATYLISSVLLVSLKETNHRAKFEGSLLATIRKIRYDENFFPYFRATNIQGFFWSMAWPMFPITIVSVMGFGLRVVAILTIVSLSVTIVIQTLLGRVTDKTQRPPLIFVNRVMLSLIPVFYAFFHSFLLFVLLEAYSGFLGALQNIVMNSYLLDIIPTTRRAEYISIINGFNGLVYLMGALVGGYLLQYALSVFPLVKALEFSYMIVFAGRFSSSFLFLKLKEPEKKGRTPLGLFSILYRQKIPGSPSGGTIKMK</sequence>
<dbReference type="InterPro" id="IPR036259">
    <property type="entry name" value="MFS_trans_sf"/>
</dbReference>
<keyword evidence="1" id="KW-0812">Transmembrane</keyword>
<feature type="transmembrane region" description="Helical" evidence="1">
    <location>
        <begin position="96"/>
        <end position="117"/>
    </location>
</feature>
<dbReference type="Proteomes" id="UP000187822">
    <property type="component" value="Chromosome I"/>
</dbReference>
<dbReference type="InterPro" id="IPR011701">
    <property type="entry name" value="MFS"/>
</dbReference>
<gene>
    <name evidence="3" type="ORF">CPM_0255</name>
</gene>
<feature type="transmembrane region" description="Helical" evidence="1">
    <location>
        <begin position="242"/>
        <end position="261"/>
    </location>
</feature>
<feature type="transmembrane region" description="Helical" evidence="1">
    <location>
        <begin position="273"/>
        <end position="291"/>
    </location>
</feature>
<feature type="transmembrane region" description="Helical" evidence="1">
    <location>
        <begin position="129"/>
        <end position="154"/>
    </location>
</feature>
<accession>A0A1R4A598</accession>
<keyword evidence="1" id="KW-0472">Membrane</keyword>
<feature type="transmembrane region" description="Helical" evidence="1">
    <location>
        <begin position="297"/>
        <end position="320"/>
    </location>
</feature>
<evidence type="ECO:0000256" key="1">
    <source>
        <dbReference type="SAM" id="Phobius"/>
    </source>
</evidence>
<keyword evidence="1" id="KW-1133">Transmembrane helix</keyword>
<dbReference type="AlphaFoldDB" id="A0A1R4A598"/>
<dbReference type="InterPro" id="IPR020846">
    <property type="entry name" value="MFS_dom"/>
</dbReference>
<reference evidence="4" key="1">
    <citation type="submission" date="2016-06" db="EMBL/GenBank/DDBJ databases">
        <authorList>
            <person name="Toshchakov V.S."/>
        </authorList>
    </citation>
    <scope>NUCLEOTIDE SEQUENCE [LARGE SCALE GENOMIC DNA]</scope>
    <source>
        <strain>PM4 (JCM 30641</strain>
        <strain evidence="4">\VKM B-2940)</strain>
    </source>
</reference>
<name>A0A1R4A598_9ARCH</name>
<keyword evidence="4" id="KW-1185">Reference proteome</keyword>
<dbReference type="SUPFAM" id="SSF103473">
    <property type="entry name" value="MFS general substrate transporter"/>
    <property type="match status" value="1"/>
</dbReference>
<feature type="transmembrane region" description="Helical" evidence="1">
    <location>
        <begin position="369"/>
        <end position="386"/>
    </location>
</feature>
<feature type="transmembrane region" description="Helical" evidence="1">
    <location>
        <begin position="218"/>
        <end position="236"/>
    </location>
</feature>
<evidence type="ECO:0000313" key="3">
    <source>
        <dbReference type="EMBL" id="SJK84143.1"/>
    </source>
</evidence>
<organism evidence="3 4">
    <name type="scientific">Cuniculiplasma divulgatum</name>
    <dbReference type="NCBI Taxonomy" id="1673428"/>
    <lineage>
        <taxon>Archaea</taxon>
        <taxon>Methanobacteriati</taxon>
        <taxon>Thermoplasmatota</taxon>
        <taxon>Thermoplasmata</taxon>
        <taxon>Thermoplasmatales</taxon>
        <taxon>Cuniculiplasmataceae</taxon>
        <taxon>Cuniculiplasma</taxon>
    </lineage>
</organism>
<proteinExistence type="predicted"/>
<evidence type="ECO:0000259" key="2">
    <source>
        <dbReference type="PROSITE" id="PS50850"/>
    </source>
</evidence>
<feature type="domain" description="Major facilitator superfamily (MFS) profile" evidence="2">
    <location>
        <begin position="4"/>
        <end position="394"/>
    </location>
</feature>
<feature type="transmembrane region" description="Helical" evidence="1">
    <location>
        <begin position="160"/>
        <end position="181"/>
    </location>
</feature>
<feature type="transmembrane region" description="Helical" evidence="1">
    <location>
        <begin position="12"/>
        <end position="35"/>
    </location>
</feature>
<dbReference type="InterPro" id="IPR052528">
    <property type="entry name" value="Sugar_transport-like"/>
</dbReference>
<dbReference type="Gene3D" id="1.20.1250.20">
    <property type="entry name" value="MFS general substrate transporter like domains"/>
    <property type="match status" value="1"/>
</dbReference>
<feature type="transmembrane region" description="Helical" evidence="1">
    <location>
        <begin position="341"/>
        <end position="363"/>
    </location>
</feature>
<dbReference type="Pfam" id="PF07690">
    <property type="entry name" value="MFS_1"/>
    <property type="match status" value="2"/>
</dbReference>
<dbReference type="PROSITE" id="PS50850">
    <property type="entry name" value="MFS"/>
    <property type="match status" value="1"/>
</dbReference>
<dbReference type="STRING" id="1673428.CPM_0255"/>
<dbReference type="PANTHER" id="PTHR23526:SF2">
    <property type="entry name" value="MAJOR FACILITATOR SUPERFAMILY (MFS) PROFILE DOMAIN-CONTAINING PROTEIN"/>
    <property type="match status" value="1"/>
</dbReference>
<dbReference type="EMBL" id="LT719092">
    <property type="protein sequence ID" value="SJK84143.1"/>
    <property type="molecule type" value="Genomic_DNA"/>
</dbReference>
<feature type="transmembrane region" description="Helical" evidence="1">
    <location>
        <begin position="41"/>
        <end position="58"/>
    </location>
</feature>
<dbReference type="OrthoDB" id="117970at2157"/>
<dbReference type="PANTHER" id="PTHR23526">
    <property type="entry name" value="INTEGRAL MEMBRANE TRANSPORT PROTEIN-RELATED"/>
    <property type="match status" value="1"/>
</dbReference>
<protein>
    <submittedName>
        <fullName evidence="3">Major facilitator superfamily permease</fullName>
    </submittedName>
</protein>